<dbReference type="Pfam" id="PF01753">
    <property type="entry name" value="zf-MYND"/>
    <property type="match status" value="1"/>
</dbReference>
<dbReference type="GO" id="GO:0008270">
    <property type="term" value="F:zinc ion binding"/>
    <property type="evidence" value="ECO:0007669"/>
    <property type="project" value="UniProtKB-KW"/>
</dbReference>
<dbReference type="PROSITE" id="PS50865">
    <property type="entry name" value="ZF_MYND_2"/>
    <property type="match status" value="1"/>
</dbReference>
<comment type="caution">
    <text evidence="6">The sequence shown here is derived from an EMBL/GenBank/DDBJ whole genome shotgun (WGS) entry which is preliminary data.</text>
</comment>
<dbReference type="Gene3D" id="6.10.140.2220">
    <property type="match status" value="1"/>
</dbReference>
<evidence type="ECO:0000256" key="1">
    <source>
        <dbReference type="ARBA" id="ARBA00022723"/>
    </source>
</evidence>
<keyword evidence="1" id="KW-0479">Metal-binding</keyword>
<dbReference type="EMBL" id="JARJCW010000028">
    <property type="protein sequence ID" value="KAJ7210512.1"/>
    <property type="molecule type" value="Genomic_DNA"/>
</dbReference>
<protein>
    <recommendedName>
        <fullName evidence="5">MYND-type domain-containing protein</fullName>
    </recommendedName>
</protein>
<proteinExistence type="predicted"/>
<evidence type="ECO:0000313" key="6">
    <source>
        <dbReference type="EMBL" id="KAJ7210512.1"/>
    </source>
</evidence>
<dbReference type="AlphaFoldDB" id="A0AAD6VG99"/>
<dbReference type="InterPro" id="IPR002893">
    <property type="entry name" value="Znf_MYND"/>
</dbReference>
<dbReference type="SUPFAM" id="SSF144232">
    <property type="entry name" value="HIT/MYND zinc finger-like"/>
    <property type="match status" value="1"/>
</dbReference>
<keyword evidence="3" id="KW-0862">Zinc</keyword>
<evidence type="ECO:0000256" key="3">
    <source>
        <dbReference type="ARBA" id="ARBA00022833"/>
    </source>
</evidence>
<accession>A0AAD6VG99</accession>
<evidence type="ECO:0000313" key="7">
    <source>
        <dbReference type="Proteomes" id="UP001219525"/>
    </source>
</evidence>
<dbReference type="Proteomes" id="UP001219525">
    <property type="component" value="Unassembled WGS sequence"/>
</dbReference>
<keyword evidence="7" id="KW-1185">Reference proteome</keyword>
<feature type="domain" description="MYND-type" evidence="5">
    <location>
        <begin position="144"/>
        <end position="181"/>
    </location>
</feature>
<organism evidence="6 7">
    <name type="scientific">Mycena pura</name>
    <dbReference type="NCBI Taxonomy" id="153505"/>
    <lineage>
        <taxon>Eukaryota</taxon>
        <taxon>Fungi</taxon>
        <taxon>Dikarya</taxon>
        <taxon>Basidiomycota</taxon>
        <taxon>Agaricomycotina</taxon>
        <taxon>Agaricomycetes</taxon>
        <taxon>Agaricomycetidae</taxon>
        <taxon>Agaricales</taxon>
        <taxon>Marasmiineae</taxon>
        <taxon>Mycenaceae</taxon>
        <taxon>Mycena</taxon>
    </lineage>
</organism>
<name>A0AAD6VG99_9AGAR</name>
<keyword evidence="2 4" id="KW-0863">Zinc-finger</keyword>
<sequence length="206" mass="23711">MSSATKSPDFENEFHFPSFGDLPHEYFSITRHLSEARRPTAHWCFLAEIAGSIPSTRPVYRVTDREGFEYLVAFYLQDRTRFPAVREKCTEGYTMCIMYAVQHTICDGKNGVMVDDERTVKVLPCGLETLFSIRNKVLNNRNVCNTCGSSAILKCSSCTLNYCNKTCQLKDWNTGPHKSECKVAQQIVKWTSFNWSRFERAKLFEI</sequence>
<evidence type="ECO:0000256" key="4">
    <source>
        <dbReference type="PROSITE-ProRule" id="PRU00134"/>
    </source>
</evidence>
<evidence type="ECO:0000259" key="5">
    <source>
        <dbReference type="PROSITE" id="PS50865"/>
    </source>
</evidence>
<reference evidence="6" key="1">
    <citation type="submission" date="2023-03" db="EMBL/GenBank/DDBJ databases">
        <title>Massive genome expansion in bonnet fungi (Mycena s.s.) driven by repeated elements and novel gene families across ecological guilds.</title>
        <authorList>
            <consortium name="Lawrence Berkeley National Laboratory"/>
            <person name="Harder C.B."/>
            <person name="Miyauchi S."/>
            <person name="Viragh M."/>
            <person name="Kuo A."/>
            <person name="Thoen E."/>
            <person name="Andreopoulos B."/>
            <person name="Lu D."/>
            <person name="Skrede I."/>
            <person name="Drula E."/>
            <person name="Henrissat B."/>
            <person name="Morin E."/>
            <person name="Kohler A."/>
            <person name="Barry K."/>
            <person name="LaButti K."/>
            <person name="Morin E."/>
            <person name="Salamov A."/>
            <person name="Lipzen A."/>
            <person name="Mereny Z."/>
            <person name="Hegedus B."/>
            <person name="Baldrian P."/>
            <person name="Stursova M."/>
            <person name="Weitz H."/>
            <person name="Taylor A."/>
            <person name="Grigoriev I.V."/>
            <person name="Nagy L.G."/>
            <person name="Martin F."/>
            <person name="Kauserud H."/>
        </authorList>
    </citation>
    <scope>NUCLEOTIDE SEQUENCE</scope>
    <source>
        <strain evidence="6">9144</strain>
    </source>
</reference>
<evidence type="ECO:0000256" key="2">
    <source>
        <dbReference type="ARBA" id="ARBA00022771"/>
    </source>
</evidence>
<gene>
    <name evidence="6" type="ORF">GGX14DRAFT_450921</name>
</gene>